<dbReference type="SUPFAM" id="SSF51735">
    <property type="entry name" value="NAD(P)-binding Rossmann-fold domains"/>
    <property type="match status" value="1"/>
</dbReference>
<dbReference type="Gene3D" id="3.40.50.720">
    <property type="entry name" value="NAD(P)-binding Rossmann-like Domain"/>
    <property type="match status" value="1"/>
</dbReference>
<evidence type="ECO:0000313" key="3">
    <source>
        <dbReference type="Proteomes" id="UP000053789"/>
    </source>
</evidence>
<proteinExistence type="predicted"/>
<dbReference type="OrthoDB" id="104509at2759"/>
<dbReference type="InterPro" id="IPR002347">
    <property type="entry name" value="SDR_fam"/>
</dbReference>
<dbReference type="InterPro" id="IPR036291">
    <property type="entry name" value="NAD(P)-bd_dom_sf"/>
</dbReference>
<dbReference type="HOGENOM" id="CLU_771602_0_0_1"/>
<dbReference type="PANTHER" id="PTHR33570:SF2">
    <property type="entry name" value="CARBOXYMUCONOLACTONE DECARBOXYLASE-LIKE DOMAIN-CONTAINING PROTEIN"/>
    <property type="match status" value="1"/>
</dbReference>
<dbReference type="SUPFAM" id="SSF69118">
    <property type="entry name" value="AhpD-like"/>
    <property type="match status" value="1"/>
</dbReference>
<dbReference type="Proteomes" id="UP000053789">
    <property type="component" value="Unassembled WGS sequence"/>
</dbReference>
<sequence>MAPNFGELSEQAALGRKLSGEFLGEKFFHNVLSNMKDDIFTKTSMEYIWETCFAAYARPGLEWKERSLMNIAMLIALGRGPELRIHIRAAVNNGFSEEKICEAIRHAMIHCGVPAGRDAMLIASEVIGELKTSGEYPKKSASPGRIDIAITNAGISGADAVHFNDLSLDEPEEPRLNILDVNLIGALYTIKLALFYFRKQSLSGQVQDQNLILQGSLAGYIDFPGARQYISSKYGLRGIMKSLRRSEFQLGTRTNYVAPWFVKTSILSLTAKNWLESSGIEFAEVGDAARCVMRIVSDPTVNGRVFGILPRSQAAHGFLDMNVDDYKEGTLLDDLNKIAVGANHRANIDPSQQKTNTQW</sequence>
<evidence type="ECO:0000259" key="1">
    <source>
        <dbReference type="Pfam" id="PF02627"/>
    </source>
</evidence>
<dbReference type="EMBL" id="KN847000">
    <property type="protein sequence ID" value="KIW88087.1"/>
    <property type="molecule type" value="Genomic_DNA"/>
</dbReference>
<dbReference type="PRINTS" id="PR00081">
    <property type="entry name" value="GDHRDH"/>
</dbReference>
<protein>
    <recommendedName>
        <fullName evidence="1">Carboxymuconolactone decarboxylase-like domain-containing protein</fullName>
    </recommendedName>
</protein>
<dbReference type="Pfam" id="PF02627">
    <property type="entry name" value="CMD"/>
    <property type="match status" value="1"/>
</dbReference>
<dbReference type="VEuPathDB" id="FungiDB:Z519_11197"/>
<dbReference type="PANTHER" id="PTHR33570">
    <property type="entry name" value="4-CARBOXYMUCONOLACTONE DECARBOXYLASE FAMILY PROTEIN"/>
    <property type="match status" value="1"/>
</dbReference>
<gene>
    <name evidence="2" type="ORF">Z519_11197</name>
</gene>
<name>A0A0D2FN04_CLAB1</name>
<evidence type="ECO:0000313" key="2">
    <source>
        <dbReference type="EMBL" id="KIW88087.1"/>
    </source>
</evidence>
<feature type="domain" description="Carboxymuconolactone decarboxylase-like" evidence="1">
    <location>
        <begin position="45"/>
        <end position="124"/>
    </location>
</feature>
<dbReference type="InterPro" id="IPR029032">
    <property type="entry name" value="AhpD-like"/>
</dbReference>
<accession>A0A0D2FN04</accession>
<dbReference type="AlphaFoldDB" id="A0A0D2FN04"/>
<dbReference type="InterPro" id="IPR003779">
    <property type="entry name" value="CMD-like"/>
</dbReference>
<dbReference type="GeneID" id="27704125"/>
<dbReference type="InterPro" id="IPR052512">
    <property type="entry name" value="4CMD/NDH-1_regulator"/>
</dbReference>
<dbReference type="GO" id="GO:0051920">
    <property type="term" value="F:peroxiredoxin activity"/>
    <property type="evidence" value="ECO:0007669"/>
    <property type="project" value="InterPro"/>
</dbReference>
<reference evidence="2" key="1">
    <citation type="submission" date="2015-01" db="EMBL/GenBank/DDBJ databases">
        <title>The Genome Sequence of Cladophialophora bantiana CBS 173.52.</title>
        <authorList>
            <consortium name="The Broad Institute Genomics Platform"/>
            <person name="Cuomo C."/>
            <person name="de Hoog S."/>
            <person name="Gorbushina A."/>
            <person name="Stielow B."/>
            <person name="Teixiera M."/>
            <person name="Abouelleil A."/>
            <person name="Chapman S.B."/>
            <person name="Priest M."/>
            <person name="Young S.K."/>
            <person name="Wortman J."/>
            <person name="Nusbaum C."/>
            <person name="Birren B."/>
        </authorList>
    </citation>
    <scope>NUCLEOTIDE SEQUENCE [LARGE SCALE GENOMIC DNA]</scope>
    <source>
        <strain evidence="2">CBS 173.52</strain>
    </source>
</reference>
<dbReference type="Gene3D" id="1.20.1290.10">
    <property type="entry name" value="AhpD-like"/>
    <property type="match status" value="1"/>
</dbReference>
<keyword evidence="3" id="KW-1185">Reference proteome</keyword>
<organism evidence="2 3">
    <name type="scientific">Cladophialophora bantiana (strain ATCC 10958 / CBS 173.52 / CDC B-1940 / NIH 8579)</name>
    <name type="common">Xylohypha bantiana</name>
    <dbReference type="NCBI Taxonomy" id="1442370"/>
    <lineage>
        <taxon>Eukaryota</taxon>
        <taxon>Fungi</taxon>
        <taxon>Dikarya</taxon>
        <taxon>Ascomycota</taxon>
        <taxon>Pezizomycotina</taxon>
        <taxon>Eurotiomycetes</taxon>
        <taxon>Chaetothyriomycetidae</taxon>
        <taxon>Chaetothyriales</taxon>
        <taxon>Herpotrichiellaceae</taxon>
        <taxon>Cladophialophora</taxon>
    </lineage>
</organism>
<dbReference type="Pfam" id="PF00106">
    <property type="entry name" value="adh_short"/>
    <property type="match status" value="1"/>
</dbReference>
<dbReference type="RefSeq" id="XP_016614756.1">
    <property type="nucleotide sequence ID" value="XM_016768910.1"/>
</dbReference>